<reference evidence="2 3" key="1">
    <citation type="journal article" date="2018" name="Sci. Rep.">
        <title>Comparative genomics provides insights into the lifestyle and reveals functional heterogeneity of dark septate endophytic fungi.</title>
        <authorList>
            <person name="Knapp D.G."/>
            <person name="Nemeth J.B."/>
            <person name="Barry K."/>
            <person name="Hainaut M."/>
            <person name="Henrissat B."/>
            <person name="Johnson J."/>
            <person name="Kuo A."/>
            <person name="Lim J.H.P."/>
            <person name="Lipzen A."/>
            <person name="Nolan M."/>
            <person name="Ohm R.A."/>
            <person name="Tamas L."/>
            <person name="Grigoriev I.V."/>
            <person name="Spatafora J.W."/>
            <person name="Nagy L.G."/>
            <person name="Kovacs G.M."/>
        </authorList>
    </citation>
    <scope>NUCLEOTIDE SEQUENCE [LARGE SCALE GENOMIC DNA]</scope>
    <source>
        <strain evidence="2 3">DSE2036</strain>
    </source>
</reference>
<evidence type="ECO:0000313" key="3">
    <source>
        <dbReference type="Proteomes" id="UP000244855"/>
    </source>
</evidence>
<proteinExistence type="predicted"/>
<protein>
    <submittedName>
        <fullName evidence="2">Uncharacterized protein</fullName>
    </submittedName>
</protein>
<sequence>MPRGRPKIYLTAKAKAEAKQRSNHEEYLRRKNRSLQRAARPDFIHYEPAPPNVPTITRPDLGLRRAQAVPISADVPIPRDPVLQPNE</sequence>
<gene>
    <name evidence="2" type="ORF">DM02DRAFT_466429</name>
</gene>
<feature type="region of interest" description="Disordered" evidence="1">
    <location>
        <begin position="12"/>
        <end position="58"/>
    </location>
</feature>
<keyword evidence="3" id="KW-1185">Reference proteome</keyword>
<dbReference type="AlphaFoldDB" id="A0A2V1CXG1"/>
<dbReference type="EMBL" id="KZ806322">
    <property type="protein sequence ID" value="PVH90427.1"/>
    <property type="molecule type" value="Genomic_DNA"/>
</dbReference>
<feature type="compositionally biased region" description="Basic and acidic residues" evidence="1">
    <location>
        <begin position="14"/>
        <end position="29"/>
    </location>
</feature>
<feature type="non-terminal residue" evidence="2">
    <location>
        <position position="87"/>
    </location>
</feature>
<evidence type="ECO:0000313" key="2">
    <source>
        <dbReference type="EMBL" id="PVH90427.1"/>
    </source>
</evidence>
<accession>A0A2V1CXG1</accession>
<evidence type="ECO:0000256" key="1">
    <source>
        <dbReference type="SAM" id="MobiDB-lite"/>
    </source>
</evidence>
<name>A0A2V1CXG1_9PLEO</name>
<organism evidence="2 3">
    <name type="scientific">Periconia macrospinosa</name>
    <dbReference type="NCBI Taxonomy" id="97972"/>
    <lineage>
        <taxon>Eukaryota</taxon>
        <taxon>Fungi</taxon>
        <taxon>Dikarya</taxon>
        <taxon>Ascomycota</taxon>
        <taxon>Pezizomycotina</taxon>
        <taxon>Dothideomycetes</taxon>
        <taxon>Pleosporomycetidae</taxon>
        <taxon>Pleosporales</taxon>
        <taxon>Massarineae</taxon>
        <taxon>Periconiaceae</taxon>
        <taxon>Periconia</taxon>
    </lineage>
</organism>
<dbReference type="Proteomes" id="UP000244855">
    <property type="component" value="Unassembled WGS sequence"/>
</dbReference>